<dbReference type="Proteomes" id="UP001269375">
    <property type="component" value="Unassembled WGS sequence"/>
</dbReference>
<evidence type="ECO:0000313" key="9">
    <source>
        <dbReference type="Proteomes" id="UP001269375"/>
    </source>
</evidence>
<feature type="compositionally biased region" description="Basic and acidic residues" evidence="7">
    <location>
        <begin position="81"/>
        <end position="100"/>
    </location>
</feature>
<accession>A0ABU1GRP6</accession>
<feature type="region of interest" description="Disordered" evidence="7">
    <location>
        <begin position="66"/>
        <end position="100"/>
    </location>
</feature>
<sequence>MAEQDVSPEPDQASPEFAETLSELETLVNRLESGELSLESSLEAFEEGVRLTRAARERLSQAELKVQTLTQQGDSAPGDSAIKERTQADPSADESRQGGR</sequence>
<dbReference type="SUPFAM" id="SSF116842">
    <property type="entry name" value="XseB-like"/>
    <property type="match status" value="1"/>
</dbReference>
<evidence type="ECO:0000256" key="5">
    <source>
        <dbReference type="ARBA" id="ARBA00022839"/>
    </source>
</evidence>
<dbReference type="HAMAP" id="MF_00337">
    <property type="entry name" value="Exonuc_7_S"/>
    <property type="match status" value="1"/>
</dbReference>
<dbReference type="NCBIfam" id="TIGR01280">
    <property type="entry name" value="xseB"/>
    <property type="match status" value="1"/>
</dbReference>
<dbReference type="PANTHER" id="PTHR34137">
    <property type="entry name" value="EXODEOXYRIBONUCLEASE 7 SMALL SUBUNIT"/>
    <property type="match status" value="1"/>
</dbReference>
<comment type="caution">
    <text evidence="8">The sequence shown here is derived from an EMBL/GenBank/DDBJ whole genome shotgun (WGS) entry which is preliminary data.</text>
</comment>
<proteinExistence type="inferred from homology"/>
<comment type="function">
    <text evidence="6">Bidirectionally degrades single-stranded DNA into large acid-insoluble oligonucleotides, which are then degraded further into small acid-soluble oligonucleotides.</text>
</comment>
<evidence type="ECO:0000313" key="8">
    <source>
        <dbReference type="EMBL" id="MDR5894693.1"/>
    </source>
</evidence>
<comment type="subunit">
    <text evidence="6">Heterooligomer composed of large and small subunits.</text>
</comment>
<dbReference type="EC" id="3.1.11.6" evidence="6"/>
<reference evidence="8 9" key="1">
    <citation type="submission" date="2023-04" db="EMBL/GenBank/DDBJ databases">
        <title>A long-awaited taxogenomic arrangement of the family Halomonadaceae.</title>
        <authorList>
            <person name="De La Haba R."/>
            <person name="Chuvochina M."/>
            <person name="Wittouck S."/>
            <person name="Arahal D.R."/>
            <person name="Sanchez-Porro C."/>
            <person name="Hugenholtz P."/>
            <person name="Ventosa A."/>
        </authorList>
    </citation>
    <scope>NUCLEOTIDE SEQUENCE [LARGE SCALE GENOMIC DNA]</scope>
    <source>
        <strain evidence="8 9">DSM 22428</strain>
    </source>
</reference>
<dbReference type="Pfam" id="PF02609">
    <property type="entry name" value="Exonuc_VII_S"/>
    <property type="match status" value="1"/>
</dbReference>
<evidence type="ECO:0000256" key="1">
    <source>
        <dbReference type="ARBA" id="ARBA00009998"/>
    </source>
</evidence>
<dbReference type="GO" id="GO:0008855">
    <property type="term" value="F:exodeoxyribonuclease VII activity"/>
    <property type="evidence" value="ECO:0007669"/>
    <property type="project" value="UniProtKB-EC"/>
</dbReference>
<evidence type="ECO:0000256" key="7">
    <source>
        <dbReference type="SAM" id="MobiDB-lite"/>
    </source>
</evidence>
<dbReference type="InterPro" id="IPR037004">
    <property type="entry name" value="Exonuc_VII_ssu_sf"/>
</dbReference>
<name>A0ABU1GRP6_9GAMM</name>
<evidence type="ECO:0000256" key="6">
    <source>
        <dbReference type="HAMAP-Rule" id="MF_00337"/>
    </source>
</evidence>
<evidence type="ECO:0000256" key="3">
    <source>
        <dbReference type="ARBA" id="ARBA00022722"/>
    </source>
</evidence>
<keyword evidence="2 6" id="KW-0963">Cytoplasm</keyword>
<dbReference type="EMBL" id="JARWAO010000001">
    <property type="protein sequence ID" value="MDR5894693.1"/>
    <property type="molecule type" value="Genomic_DNA"/>
</dbReference>
<gene>
    <name evidence="6" type="primary">xseB</name>
    <name evidence="8" type="ORF">QC825_01235</name>
</gene>
<evidence type="ECO:0000256" key="4">
    <source>
        <dbReference type="ARBA" id="ARBA00022801"/>
    </source>
</evidence>
<organism evidence="8 9">
    <name type="scientific">Larsenimonas suaedae</name>
    <dbReference type="NCBI Taxonomy" id="1851019"/>
    <lineage>
        <taxon>Bacteria</taxon>
        <taxon>Pseudomonadati</taxon>
        <taxon>Pseudomonadota</taxon>
        <taxon>Gammaproteobacteria</taxon>
        <taxon>Oceanospirillales</taxon>
        <taxon>Halomonadaceae</taxon>
        <taxon>Larsenimonas</taxon>
    </lineage>
</organism>
<dbReference type="Gene3D" id="1.10.287.1040">
    <property type="entry name" value="Exonuclease VII, small subunit"/>
    <property type="match status" value="1"/>
</dbReference>
<dbReference type="RefSeq" id="WP_251593136.1">
    <property type="nucleotide sequence ID" value="NZ_JAMLJI010000002.1"/>
</dbReference>
<dbReference type="PANTHER" id="PTHR34137:SF1">
    <property type="entry name" value="EXODEOXYRIBONUCLEASE 7 SMALL SUBUNIT"/>
    <property type="match status" value="1"/>
</dbReference>
<keyword evidence="5 6" id="KW-0269">Exonuclease</keyword>
<dbReference type="InterPro" id="IPR003761">
    <property type="entry name" value="Exonuc_VII_S"/>
</dbReference>
<comment type="subcellular location">
    <subcellularLocation>
        <location evidence="6">Cytoplasm</location>
    </subcellularLocation>
</comment>
<comment type="catalytic activity">
    <reaction evidence="6">
        <text>Exonucleolytic cleavage in either 5'- to 3'- or 3'- to 5'-direction to yield nucleoside 5'-phosphates.</text>
        <dbReference type="EC" id="3.1.11.6"/>
    </reaction>
</comment>
<evidence type="ECO:0000256" key="2">
    <source>
        <dbReference type="ARBA" id="ARBA00022490"/>
    </source>
</evidence>
<comment type="similarity">
    <text evidence="1 6">Belongs to the XseB family.</text>
</comment>
<keyword evidence="3 6" id="KW-0540">Nuclease</keyword>
<keyword evidence="9" id="KW-1185">Reference proteome</keyword>
<keyword evidence="4 6" id="KW-0378">Hydrolase</keyword>
<dbReference type="NCBIfam" id="NF002140">
    <property type="entry name" value="PRK00977.1-4"/>
    <property type="match status" value="1"/>
</dbReference>
<protein>
    <recommendedName>
        <fullName evidence="6">Exodeoxyribonuclease 7 small subunit</fullName>
        <ecNumber evidence="6">3.1.11.6</ecNumber>
    </recommendedName>
    <alternativeName>
        <fullName evidence="6">Exodeoxyribonuclease VII small subunit</fullName>
        <shortName evidence="6">Exonuclease VII small subunit</shortName>
    </alternativeName>
</protein>